<name>A0A1G8IWH9_9FLAO</name>
<dbReference type="AlphaFoldDB" id="A0A1G8IWH9"/>
<proteinExistence type="predicted"/>
<organism evidence="2 3">
    <name type="scientific">Winogradskyella thalassocola</name>
    <dbReference type="NCBI Taxonomy" id="262004"/>
    <lineage>
        <taxon>Bacteria</taxon>
        <taxon>Pseudomonadati</taxon>
        <taxon>Bacteroidota</taxon>
        <taxon>Flavobacteriia</taxon>
        <taxon>Flavobacteriales</taxon>
        <taxon>Flavobacteriaceae</taxon>
        <taxon>Winogradskyella</taxon>
    </lineage>
</organism>
<evidence type="ECO:0000313" key="3">
    <source>
        <dbReference type="Proteomes" id="UP000199492"/>
    </source>
</evidence>
<keyword evidence="1" id="KW-0732">Signal</keyword>
<dbReference type="STRING" id="262004.SAMN04489796_108105"/>
<sequence>MKKILKQPLLVLIAILLFGCSSKDDDHDDDCMKTITIPQIYLINNQSYSYDITQEVPCDFPEPSEPELIDPPMLENFSYEVLNFEFTPDTGNNTSRLQFEIKLNNPNNFAVSGLPLLTIDTDGLQTTGSFSNDASISCYQIDENSDCILTYDQQSSLDLGIVNTIELINVAYFITN</sequence>
<gene>
    <name evidence="2" type="ORF">SAMN04489796_108105</name>
</gene>
<evidence type="ECO:0000256" key="1">
    <source>
        <dbReference type="SAM" id="SignalP"/>
    </source>
</evidence>
<dbReference type="EMBL" id="FNCZ01000008">
    <property type="protein sequence ID" value="SDI23415.1"/>
    <property type="molecule type" value="Genomic_DNA"/>
</dbReference>
<evidence type="ECO:0000313" key="2">
    <source>
        <dbReference type="EMBL" id="SDI23415.1"/>
    </source>
</evidence>
<dbReference type="RefSeq" id="WP_092469868.1">
    <property type="nucleotide sequence ID" value="NZ_FNCZ01000008.1"/>
</dbReference>
<feature type="signal peptide" evidence="1">
    <location>
        <begin position="1"/>
        <end position="23"/>
    </location>
</feature>
<accession>A0A1G8IWH9</accession>
<dbReference type="OrthoDB" id="1357614at2"/>
<protein>
    <recommendedName>
        <fullName evidence="4">Lipoprotein</fullName>
    </recommendedName>
</protein>
<keyword evidence="3" id="KW-1185">Reference proteome</keyword>
<feature type="chain" id="PRO_5011678389" description="Lipoprotein" evidence="1">
    <location>
        <begin position="24"/>
        <end position="176"/>
    </location>
</feature>
<dbReference type="Proteomes" id="UP000199492">
    <property type="component" value="Unassembled WGS sequence"/>
</dbReference>
<reference evidence="3" key="1">
    <citation type="submission" date="2016-10" db="EMBL/GenBank/DDBJ databases">
        <authorList>
            <person name="Varghese N."/>
            <person name="Submissions S."/>
        </authorList>
    </citation>
    <scope>NUCLEOTIDE SEQUENCE [LARGE SCALE GENOMIC DNA]</scope>
    <source>
        <strain evidence="3">DSM 15363</strain>
    </source>
</reference>
<evidence type="ECO:0008006" key="4">
    <source>
        <dbReference type="Google" id="ProtNLM"/>
    </source>
</evidence>
<dbReference type="PROSITE" id="PS51257">
    <property type="entry name" value="PROKAR_LIPOPROTEIN"/>
    <property type="match status" value="1"/>
</dbReference>